<dbReference type="RefSeq" id="WP_085018445.1">
    <property type="nucleotide sequence ID" value="NZ_BMHD01000001.1"/>
</dbReference>
<dbReference type="AlphaFoldDB" id="A0A1X9LGX9"/>
<dbReference type="InterPro" id="IPR016181">
    <property type="entry name" value="Acyl_CoA_acyltransferase"/>
</dbReference>
<dbReference type="Pfam" id="PF13302">
    <property type="entry name" value="Acetyltransf_3"/>
    <property type="match status" value="1"/>
</dbReference>
<dbReference type="PANTHER" id="PTHR43792:SF1">
    <property type="entry name" value="N-ACETYLTRANSFERASE DOMAIN-CONTAINING PROTEIN"/>
    <property type="match status" value="1"/>
</dbReference>
<dbReference type="Proteomes" id="UP000192775">
    <property type="component" value="Chromosome"/>
</dbReference>
<dbReference type="PROSITE" id="PS51186">
    <property type="entry name" value="GNAT"/>
    <property type="match status" value="1"/>
</dbReference>
<dbReference type="KEGG" id="cphy:B5808_03460"/>
<reference evidence="1 2" key="1">
    <citation type="submission" date="2017-04" db="EMBL/GenBank/DDBJ databases">
        <authorList>
            <person name="Afonso C.L."/>
            <person name="Miller P.J."/>
            <person name="Scott M.A."/>
            <person name="Spackman E."/>
            <person name="Goraichik I."/>
            <person name="Dimitrov K.M."/>
            <person name="Suarez D.L."/>
            <person name="Swayne D.E."/>
        </authorList>
    </citation>
    <scope>NUCLEOTIDE SEQUENCE [LARGE SCALE GENOMIC DNA]</scope>
    <source>
        <strain evidence="2">XA(T)</strain>
    </source>
</reference>
<dbReference type="SUPFAM" id="SSF55729">
    <property type="entry name" value="Acyl-CoA N-acyltransferases (Nat)"/>
    <property type="match status" value="1"/>
</dbReference>
<dbReference type="GO" id="GO:0016747">
    <property type="term" value="F:acyltransferase activity, transferring groups other than amino-acyl groups"/>
    <property type="evidence" value="ECO:0007669"/>
    <property type="project" value="InterPro"/>
</dbReference>
<dbReference type="PANTHER" id="PTHR43792">
    <property type="entry name" value="GNAT FAMILY, PUTATIVE (AFU_ORTHOLOGUE AFUA_3G00765)-RELATED-RELATED"/>
    <property type="match status" value="1"/>
</dbReference>
<dbReference type="InterPro" id="IPR000182">
    <property type="entry name" value="GNAT_dom"/>
</dbReference>
<keyword evidence="1" id="KW-0808">Transferase</keyword>
<evidence type="ECO:0000313" key="1">
    <source>
        <dbReference type="EMBL" id="ARJ04387.1"/>
    </source>
</evidence>
<dbReference type="STRING" id="1619308.B5808_03460"/>
<organism evidence="1 2">
    <name type="scientific">Cnuibacter physcomitrellae</name>
    <dbReference type="NCBI Taxonomy" id="1619308"/>
    <lineage>
        <taxon>Bacteria</taxon>
        <taxon>Bacillati</taxon>
        <taxon>Actinomycetota</taxon>
        <taxon>Actinomycetes</taxon>
        <taxon>Micrococcales</taxon>
        <taxon>Microbacteriaceae</taxon>
        <taxon>Cnuibacter</taxon>
    </lineage>
</organism>
<dbReference type="EMBL" id="CP020715">
    <property type="protein sequence ID" value="ARJ04387.1"/>
    <property type="molecule type" value="Genomic_DNA"/>
</dbReference>
<proteinExistence type="predicted"/>
<accession>A0A1X9LGX9</accession>
<dbReference type="Gene3D" id="3.40.630.30">
    <property type="match status" value="1"/>
</dbReference>
<keyword evidence="2" id="KW-1185">Reference proteome</keyword>
<dbReference type="InterPro" id="IPR051531">
    <property type="entry name" value="N-acetyltransferase"/>
</dbReference>
<evidence type="ECO:0000313" key="2">
    <source>
        <dbReference type="Proteomes" id="UP000192775"/>
    </source>
</evidence>
<protein>
    <submittedName>
        <fullName evidence="1">GNAT family N-acetyltransferase</fullName>
    </submittedName>
</protein>
<gene>
    <name evidence="1" type="ORF">B5808_03460</name>
</gene>
<name>A0A1X9LGX9_9MICO</name>
<sequence length="183" mass="20152">MSDRSRLETARLVLRRWTPDDLAPFAAMNADPEVMRYFPAPLSRTASDALAARADAGFEERGYGLWALSLRSDGSFLGFTGLNPMPPGVPGSDGVEVGWRLARPYWGHGYATEAARAAIADGFEAVGLTRIDSITAVLNEPSQRVMRRLGMSPAERFEHPRVPEGSPLRPHIRYVLERPDGMD</sequence>